<dbReference type="AlphaFoldDB" id="A0A699ZCZ5"/>
<feature type="non-terminal residue" evidence="1">
    <location>
        <position position="1"/>
    </location>
</feature>
<comment type="caution">
    <text evidence="1">The sequence shown here is derived from an EMBL/GenBank/DDBJ whole genome shotgun (WGS) entry which is preliminary data.</text>
</comment>
<name>A0A699ZCZ5_HAELA</name>
<evidence type="ECO:0000313" key="1">
    <source>
        <dbReference type="EMBL" id="GFH16744.1"/>
    </source>
</evidence>
<feature type="non-terminal residue" evidence="1">
    <location>
        <position position="108"/>
    </location>
</feature>
<organism evidence="1 2">
    <name type="scientific">Haematococcus lacustris</name>
    <name type="common">Green alga</name>
    <name type="synonym">Haematococcus pluvialis</name>
    <dbReference type="NCBI Taxonomy" id="44745"/>
    <lineage>
        <taxon>Eukaryota</taxon>
        <taxon>Viridiplantae</taxon>
        <taxon>Chlorophyta</taxon>
        <taxon>core chlorophytes</taxon>
        <taxon>Chlorophyceae</taxon>
        <taxon>CS clade</taxon>
        <taxon>Chlamydomonadales</taxon>
        <taxon>Haematococcaceae</taxon>
        <taxon>Haematococcus</taxon>
    </lineage>
</organism>
<protein>
    <submittedName>
        <fullName evidence="1">Uncharacterized protein</fullName>
    </submittedName>
</protein>
<keyword evidence="2" id="KW-1185">Reference proteome</keyword>
<reference evidence="1 2" key="1">
    <citation type="submission" date="2020-02" db="EMBL/GenBank/DDBJ databases">
        <title>Draft genome sequence of Haematococcus lacustris strain NIES-144.</title>
        <authorList>
            <person name="Morimoto D."/>
            <person name="Nakagawa S."/>
            <person name="Yoshida T."/>
            <person name="Sawayama S."/>
        </authorList>
    </citation>
    <scope>NUCLEOTIDE SEQUENCE [LARGE SCALE GENOMIC DNA]</scope>
    <source>
        <strain evidence="1 2">NIES-144</strain>
    </source>
</reference>
<dbReference type="Proteomes" id="UP000485058">
    <property type="component" value="Unassembled WGS sequence"/>
</dbReference>
<dbReference type="EMBL" id="BLLF01001045">
    <property type="protein sequence ID" value="GFH16744.1"/>
    <property type="molecule type" value="Genomic_DNA"/>
</dbReference>
<accession>A0A699ZCZ5</accession>
<gene>
    <name evidence="1" type="ORF">HaLaN_13228</name>
</gene>
<sequence length="108" mass="10916">MALGPSSRSLILASRTFITQNSIAPTSMLMGSTTRVAGVPSATPQGGPGTSLAQLAVDPVRGVVYAADGTFVEQLDLTTWAITTIATGQMIPGVSPGATLSPLINGMK</sequence>
<proteinExistence type="predicted"/>
<evidence type="ECO:0000313" key="2">
    <source>
        <dbReference type="Proteomes" id="UP000485058"/>
    </source>
</evidence>